<feature type="compositionally biased region" description="Low complexity" evidence="1">
    <location>
        <begin position="126"/>
        <end position="137"/>
    </location>
</feature>
<dbReference type="SUPFAM" id="SSF53955">
    <property type="entry name" value="Lysozyme-like"/>
    <property type="match status" value="1"/>
</dbReference>
<evidence type="ECO:0000313" key="2">
    <source>
        <dbReference type="EMBL" id="QKG22107.1"/>
    </source>
</evidence>
<feature type="compositionally biased region" description="Gly residues" evidence="1">
    <location>
        <begin position="112"/>
        <end position="125"/>
    </location>
</feature>
<proteinExistence type="predicted"/>
<dbReference type="Proteomes" id="UP000501240">
    <property type="component" value="Chromosome"/>
</dbReference>
<organism evidence="2 3">
    <name type="scientific">Actinomadura verrucosospora</name>
    <dbReference type="NCBI Taxonomy" id="46165"/>
    <lineage>
        <taxon>Bacteria</taxon>
        <taxon>Bacillati</taxon>
        <taxon>Actinomycetota</taxon>
        <taxon>Actinomycetes</taxon>
        <taxon>Streptosporangiales</taxon>
        <taxon>Thermomonosporaceae</taxon>
        <taxon>Actinomadura</taxon>
    </lineage>
</organism>
<reference evidence="2 3" key="1">
    <citation type="submission" date="2020-05" db="EMBL/GenBank/DDBJ databases">
        <title>Actinomadura verrucosospora NRRL-B18236 (PFL_A860) Genome sequencing and assembly.</title>
        <authorList>
            <person name="Samborskyy M."/>
        </authorList>
    </citation>
    <scope>NUCLEOTIDE SEQUENCE [LARGE SCALE GENOMIC DNA]</scope>
    <source>
        <strain evidence="2 3">NRRL:B18236</strain>
    </source>
</reference>
<dbReference type="RefSeq" id="WP_173096283.1">
    <property type="nucleotide sequence ID" value="NZ_CP053892.1"/>
</dbReference>
<dbReference type="InterPro" id="IPR023346">
    <property type="entry name" value="Lysozyme-like_dom_sf"/>
</dbReference>
<evidence type="ECO:0000313" key="3">
    <source>
        <dbReference type="Proteomes" id="UP000501240"/>
    </source>
</evidence>
<feature type="region of interest" description="Disordered" evidence="1">
    <location>
        <begin position="1"/>
        <end position="145"/>
    </location>
</feature>
<dbReference type="EMBL" id="CP053892">
    <property type="protein sequence ID" value="QKG22107.1"/>
    <property type="molecule type" value="Genomic_DNA"/>
</dbReference>
<name>A0A7D4A6B8_ACTVE</name>
<protein>
    <recommendedName>
        <fullName evidence="4">Lytic transglycosylase domain-containing protein</fullName>
    </recommendedName>
</protein>
<feature type="compositionally biased region" description="Basic and acidic residues" evidence="1">
    <location>
        <begin position="202"/>
        <end position="222"/>
    </location>
</feature>
<keyword evidence="3" id="KW-1185">Reference proteome</keyword>
<accession>A0A7D4A6B8</accession>
<feature type="compositionally biased region" description="Gly residues" evidence="1">
    <location>
        <begin position="244"/>
        <end position="253"/>
    </location>
</feature>
<dbReference type="AlphaFoldDB" id="A0A7D4A6B8"/>
<feature type="region of interest" description="Disordered" evidence="1">
    <location>
        <begin position="171"/>
        <end position="259"/>
    </location>
</feature>
<sequence>MFGDRPGSPRRDERQSFAPEEPWSHAAPAAAETPLTGAAEPFPAAPGDADVKVAGVRPAAAPAPSGDTLGFQPVAQGESPAGATGAFAMGAPGTAGQDAGEHRDEIAFGAAAGAGSGGRPGGPRRLGGSRPSRSSRGSGRRSGGNGLKIAAVAAGALIVVGGGGAAFAMTGGSGDDGTKTVQPKRVADAAAAPKIDPMVMEQMRRKEAYERASRATRQDPSKGPKLQAKGKPIPTPTPTKTKDSGGGTGGGPSGDPVPAGEAQQIAKRLLPSYGMSGSGQFGCLVNLWNRESHWNTHAANPSGAYGIPQALPGSKMASAGPDWQNNATTQIKWGLGYIKDRYSTPCGAWAHSESSGWY</sequence>
<evidence type="ECO:0008006" key="4">
    <source>
        <dbReference type="Google" id="ProtNLM"/>
    </source>
</evidence>
<evidence type="ECO:0000256" key="1">
    <source>
        <dbReference type="SAM" id="MobiDB-lite"/>
    </source>
</evidence>
<gene>
    <name evidence="2" type="ORF">ACTIVE_3745</name>
</gene>